<evidence type="ECO:0000313" key="4">
    <source>
        <dbReference type="Proteomes" id="UP000626242"/>
    </source>
</evidence>
<dbReference type="Pfam" id="PF00582">
    <property type="entry name" value="Usp"/>
    <property type="match status" value="1"/>
</dbReference>
<dbReference type="InterPro" id="IPR006015">
    <property type="entry name" value="Universal_stress_UspA"/>
</dbReference>
<organism evidence="3 4">
    <name type="scientific">Kaistella pullorum</name>
    <dbReference type="NCBI Taxonomy" id="2763074"/>
    <lineage>
        <taxon>Bacteria</taxon>
        <taxon>Pseudomonadati</taxon>
        <taxon>Bacteroidota</taxon>
        <taxon>Flavobacteriia</taxon>
        <taxon>Flavobacteriales</taxon>
        <taxon>Weeksellaceae</taxon>
        <taxon>Chryseobacterium group</taxon>
        <taxon>Kaistella</taxon>
    </lineage>
</organism>
<dbReference type="EMBL" id="JACSPS010000002">
    <property type="protein sequence ID" value="MBD8018433.1"/>
    <property type="molecule type" value="Genomic_DNA"/>
</dbReference>
<feature type="domain" description="UspA" evidence="2">
    <location>
        <begin position="11"/>
        <end position="153"/>
    </location>
</feature>
<reference evidence="3 4" key="1">
    <citation type="submission" date="2020-08" db="EMBL/GenBank/DDBJ databases">
        <title>A Genomic Blueprint of the Chicken Gut Microbiome.</title>
        <authorList>
            <person name="Gilroy R."/>
            <person name="Ravi A."/>
            <person name="Getino M."/>
            <person name="Pursley I."/>
            <person name="Horton D.L."/>
            <person name="Alikhan N.-F."/>
            <person name="Baker D."/>
            <person name="Gharbi K."/>
            <person name="Hall N."/>
            <person name="Watson M."/>
            <person name="Adriaenssens E.M."/>
            <person name="Foster-Nyarko E."/>
            <person name="Jarju S."/>
            <person name="Secka A."/>
            <person name="Antonio M."/>
            <person name="Oren A."/>
            <person name="Chaudhuri R."/>
            <person name="La Ragione R.M."/>
            <person name="Hildebrand F."/>
            <person name="Pallen M.J."/>
        </authorList>
    </citation>
    <scope>NUCLEOTIDE SEQUENCE [LARGE SCALE GENOMIC DNA]</scope>
    <source>
        <strain evidence="3 4">Sa1CVA4</strain>
    </source>
</reference>
<dbReference type="SUPFAM" id="SSF52402">
    <property type="entry name" value="Adenine nucleotide alpha hydrolases-like"/>
    <property type="match status" value="1"/>
</dbReference>
<sequence>MESITTSASPIKKIAVPIDFSPKCENAVKTAVQMALRHRAKIFLVHVVNPYFITDRAGRQIIGGESISKDIDAAIRRLEGLRDLLSERHPNLKIETIVQTGLVTDTPNDIVVSHHIDLAVIGTSGHQKLKQALLGSYSYTMLTSLNCSVMLVPEEFKTNSFRHILFPVRTLNHLRTKLRLAIAIANRNDGIINLSGIGNSNNFPKLKREFLLLKRSLRNRKQRFQSELVLTDDNAETISKLSNEKSCDIVMLNYEDEMKWKSLFAENFFKKIINNTESALLFIKPKNTVTIEPATYSGYDLTMPIPG</sequence>
<keyword evidence="4" id="KW-1185">Reference proteome</keyword>
<dbReference type="PRINTS" id="PR01438">
    <property type="entry name" value="UNVRSLSTRESS"/>
</dbReference>
<evidence type="ECO:0000259" key="2">
    <source>
        <dbReference type="Pfam" id="PF00582"/>
    </source>
</evidence>
<dbReference type="RefSeq" id="WP_251833621.1">
    <property type="nucleotide sequence ID" value="NZ_JACSPS010000002.1"/>
</dbReference>
<comment type="similarity">
    <text evidence="1">Belongs to the universal stress protein A family.</text>
</comment>
<evidence type="ECO:0000256" key="1">
    <source>
        <dbReference type="ARBA" id="ARBA00008791"/>
    </source>
</evidence>
<name>A0ABR8WNH8_9FLAO</name>
<dbReference type="Proteomes" id="UP000626242">
    <property type="component" value="Unassembled WGS sequence"/>
</dbReference>
<dbReference type="InterPro" id="IPR006016">
    <property type="entry name" value="UspA"/>
</dbReference>
<accession>A0ABR8WNH8</accession>
<dbReference type="Gene3D" id="3.40.50.12370">
    <property type="match status" value="1"/>
</dbReference>
<protein>
    <submittedName>
        <fullName evidence="3">Universal stress protein</fullName>
    </submittedName>
</protein>
<dbReference type="PANTHER" id="PTHR46268">
    <property type="entry name" value="STRESS RESPONSE PROTEIN NHAX"/>
    <property type="match status" value="1"/>
</dbReference>
<evidence type="ECO:0000313" key="3">
    <source>
        <dbReference type="EMBL" id="MBD8018433.1"/>
    </source>
</evidence>
<proteinExistence type="inferred from homology"/>
<dbReference type="PANTHER" id="PTHR46268:SF6">
    <property type="entry name" value="UNIVERSAL STRESS PROTEIN UP12"/>
    <property type="match status" value="1"/>
</dbReference>
<comment type="caution">
    <text evidence="3">The sequence shown here is derived from an EMBL/GenBank/DDBJ whole genome shotgun (WGS) entry which is preliminary data.</text>
</comment>
<gene>
    <name evidence="3" type="ORF">H9628_08100</name>
</gene>
<dbReference type="CDD" id="cd00293">
    <property type="entry name" value="USP-like"/>
    <property type="match status" value="1"/>
</dbReference>